<dbReference type="PANTHER" id="PTHR13230">
    <property type="entry name" value="GENERAL TRANSCRIPTION FACTOR IIIC, POLYPEPTIDE 5"/>
    <property type="match status" value="1"/>
</dbReference>
<evidence type="ECO:0000256" key="5">
    <source>
        <dbReference type="SAM" id="Coils"/>
    </source>
</evidence>
<feature type="domain" description="Transcription factor IIIC subunit Tfc1/Sfc1 triple barrel" evidence="8">
    <location>
        <begin position="20"/>
        <end position="117"/>
    </location>
</feature>
<dbReference type="Proteomes" id="UP001473302">
    <property type="component" value="Unassembled WGS sequence"/>
</dbReference>
<dbReference type="InterPro" id="IPR041499">
    <property type="entry name" value="Tfc1/Sfc1_N"/>
</dbReference>
<dbReference type="InterPro" id="IPR040454">
    <property type="entry name" value="TF_IIIC_Tfc1/Sfc1"/>
</dbReference>
<reference evidence="9 10" key="1">
    <citation type="submission" date="2024-04" db="EMBL/GenBank/DDBJ databases">
        <title>genome sequences of Mucor flavus KT1a and Helicostylum pulchrum KT1b strains isolated from the surface of a dry-aged beef.</title>
        <authorList>
            <person name="Toyotome T."/>
            <person name="Hosono M."/>
            <person name="Torimaru M."/>
            <person name="Fukuda K."/>
            <person name="Mikami N."/>
        </authorList>
    </citation>
    <scope>NUCLEOTIDE SEQUENCE [LARGE SCALE GENOMIC DNA]</scope>
    <source>
        <strain evidence="9 10">KT1a</strain>
    </source>
</reference>
<evidence type="ECO:0000313" key="9">
    <source>
        <dbReference type="EMBL" id="GAA5808263.1"/>
    </source>
</evidence>
<evidence type="ECO:0000256" key="1">
    <source>
        <dbReference type="ARBA" id="ARBA00004123"/>
    </source>
</evidence>
<evidence type="ECO:0000256" key="3">
    <source>
        <dbReference type="ARBA" id="ARBA00023163"/>
    </source>
</evidence>
<dbReference type="PANTHER" id="PTHR13230:SF5">
    <property type="entry name" value="GENERAL TRANSCRIPTION FACTOR 3C POLYPEPTIDE 5"/>
    <property type="match status" value="1"/>
</dbReference>
<dbReference type="InterPro" id="IPR042536">
    <property type="entry name" value="TFIIIC_tauA_Sfc1"/>
</dbReference>
<evidence type="ECO:0000259" key="8">
    <source>
        <dbReference type="Pfam" id="PF17682"/>
    </source>
</evidence>
<dbReference type="Gene3D" id="3.30.200.160">
    <property type="entry name" value="TFIIIC, subcomplex tauA, subunit Sfc1, barrel domain"/>
    <property type="match status" value="1"/>
</dbReference>
<keyword evidence="10" id="KW-1185">Reference proteome</keyword>
<accession>A0ABP9YN25</accession>
<comment type="caution">
    <text evidence="9">The sequence shown here is derived from an EMBL/GenBank/DDBJ whole genome shotgun (WGS) entry which is preliminary data.</text>
</comment>
<dbReference type="Pfam" id="PF09734">
    <property type="entry name" value="Tau95"/>
    <property type="match status" value="1"/>
</dbReference>
<evidence type="ECO:0000313" key="10">
    <source>
        <dbReference type="Proteomes" id="UP001473302"/>
    </source>
</evidence>
<proteinExistence type="predicted"/>
<protein>
    <submittedName>
        <fullName evidence="9">Uncharacterized protein</fullName>
    </submittedName>
</protein>
<sequence>MEKGYEPSPIIPIGDKTFFSIEYPGYVKRVERALETLGGEKALTEALNTNSTVDLKYRPKDPFSHAIKGQILPASKLLVKVTRRVKKNKEAETKWEIKVEGVITNTLRFRNLADFQFLVPKDDKVYQLKEALMKGDVQKIIDYRIDTDDSLENLRNIPPPMFALTEGVLSYGYRQNAPVLRVRVKQPDGSFKIKLLNRSRAVDNAITAVRYHEENMPTKSWHNLSKLTDEKEKFMAKEIEKLFELRPVWSRTAIVARLPLANNVTIRRALARYSYTFTNGPWQNCWVKYGIDPRTDPKYRKYQVIDIRKHSTVKDRLTSSIYKKPNEESNRPNEESNKLNEKSKEAARSKRQFIFDGVTVPGVSSTYQLCDITDPDLVRLIENPKYFKPKASKDGGYYYNCVFKRIRHVLRIKYESLLETGTAQHIEDAEEGLQEEIENMKNESKKNGSAEEEEEDDDDIEIIAAHESAVRDAMKEIETADSSKRLKDVVDDYMEELVKEKTSADDDFDIEFDALADYDGVLDAFDDVNMEEIKQLEEDTIMNDA</sequence>
<dbReference type="InterPro" id="IPR019136">
    <property type="entry name" value="TF_IIIC_su-5_HTH"/>
</dbReference>
<evidence type="ECO:0000256" key="4">
    <source>
        <dbReference type="ARBA" id="ARBA00023242"/>
    </source>
</evidence>
<keyword evidence="3" id="KW-0804">Transcription</keyword>
<name>A0ABP9YN25_9FUNG</name>
<evidence type="ECO:0000259" key="7">
    <source>
        <dbReference type="Pfam" id="PF09734"/>
    </source>
</evidence>
<dbReference type="EMBL" id="BAABUK010000003">
    <property type="protein sequence ID" value="GAA5808263.1"/>
    <property type="molecule type" value="Genomic_DNA"/>
</dbReference>
<feature type="region of interest" description="Disordered" evidence="6">
    <location>
        <begin position="318"/>
        <end position="343"/>
    </location>
</feature>
<comment type="subcellular location">
    <subcellularLocation>
        <location evidence="1">Nucleus</location>
    </subcellularLocation>
</comment>
<gene>
    <name evidence="9" type="ORF">MFLAVUS_001651</name>
</gene>
<feature type="domain" description="Transcription factor IIIC subunit 5 HTH" evidence="7">
    <location>
        <begin position="157"/>
        <end position="308"/>
    </location>
</feature>
<organism evidence="9 10">
    <name type="scientific">Mucor flavus</name>
    <dbReference type="NCBI Taxonomy" id="439312"/>
    <lineage>
        <taxon>Eukaryota</taxon>
        <taxon>Fungi</taxon>
        <taxon>Fungi incertae sedis</taxon>
        <taxon>Mucoromycota</taxon>
        <taxon>Mucoromycotina</taxon>
        <taxon>Mucoromycetes</taxon>
        <taxon>Mucorales</taxon>
        <taxon>Mucorineae</taxon>
        <taxon>Mucoraceae</taxon>
        <taxon>Mucor</taxon>
    </lineage>
</organism>
<dbReference type="Pfam" id="PF17682">
    <property type="entry name" value="Tau95_N"/>
    <property type="match status" value="1"/>
</dbReference>
<keyword evidence="2" id="KW-0238">DNA-binding</keyword>
<feature type="coiled-coil region" evidence="5">
    <location>
        <begin position="423"/>
        <end position="453"/>
    </location>
</feature>
<evidence type="ECO:0000256" key="2">
    <source>
        <dbReference type="ARBA" id="ARBA00023125"/>
    </source>
</evidence>
<keyword evidence="4" id="KW-0539">Nucleus</keyword>
<keyword evidence="5" id="KW-0175">Coiled coil</keyword>
<feature type="compositionally biased region" description="Basic and acidic residues" evidence="6">
    <location>
        <begin position="324"/>
        <end position="343"/>
    </location>
</feature>
<evidence type="ECO:0000256" key="6">
    <source>
        <dbReference type="SAM" id="MobiDB-lite"/>
    </source>
</evidence>